<name>A0ABC9C4G4_9POAL</name>
<dbReference type="AlphaFoldDB" id="A0ABC9C4G4"/>
<dbReference type="InterPro" id="IPR036047">
    <property type="entry name" value="F-box-like_dom_sf"/>
</dbReference>
<evidence type="ECO:0000259" key="2">
    <source>
        <dbReference type="Pfam" id="PF03478"/>
    </source>
</evidence>
<reference evidence="3" key="1">
    <citation type="submission" date="2024-10" db="EMBL/GenBank/DDBJ databases">
        <authorList>
            <person name="Ryan C."/>
        </authorList>
    </citation>
    <scope>NUCLEOTIDE SEQUENCE [LARGE SCALE GENOMIC DNA]</scope>
</reference>
<dbReference type="Proteomes" id="UP001497457">
    <property type="component" value="Chromosome 28b"/>
</dbReference>
<gene>
    <name evidence="3" type="ORF">URODEC1_LOCUS71464</name>
</gene>
<accession>A0ABC9C4G4</accession>
<proteinExistence type="predicted"/>
<feature type="domain" description="KIB1-4 beta-propeller" evidence="2">
    <location>
        <begin position="114"/>
        <end position="370"/>
    </location>
</feature>
<evidence type="ECO:0000313" key="4">
    <source>
        <dbReference type="Proteomes" id="UP001497457"/>
    </source>
</evidence>
<dbReference type="InterPro" id="IPR005174">
    <property type="entry name" value="KIB1-4_b-propeller"/>
</dbReference>
<dbReference type="PANTHER" id="PTHR33165">
    <property type="entry name" value="F-BOX DOMAIN CONTAINING PROTEIN-LIKE-RELATED"/>
    <property type="match status" value="1"/>
</dbReference>
<dbReference type="Pfam" id="PF03478">
    <property type="entry name" value="Beta-prop_KIB1-4"/>
    <property type="match status" value="1"/>
</dbReference>
<evidence type="ECO:0000313" key="3">
    <source>
        <dbReference type="EMBL" id="CAL5013523.1"/>
    </source>
</evidence>
<feature type="region of interest" description="Disordered" evidence="1">
    <location>
        <begin position="257"/>
        <end position="281"/>
    </location>
</feature>
<keyword evidence="4" id="KW-1185">Reference proteome</keyword>
<dbReference type="PANTHER" id="PTHR33165:SF82">
    <property type="entry name" value="OS11G0231400 PROTEIN"/>
    <property type="match status" value="1"/>
</dbReference>
<protein>
    <recommendedName>
        <fullName evidence="2">KIB1-4 beta-propeller domain-containing protein</fullName>
    </recommendedName>
</protein>
<feature type="region of interest" description="Disordered" evidence="1">
    <location>
        <begin position="1"/>
        <end position="31"/>
    </location>
</feature>
<dbReference type="EMBL" id="OZ075138">
    <property type="protein sequence ID" value="CAL5013523.1"/>
    <property type="molecule type" value="Genomic_DNA"/>
</dbReference>
<dbReference type="SUPFAM" id="SSF81383">
    <property type="entry name" value="F-box domain"/>
    <property type="match status" value="1"/>
</dbReference>
<evidence type="ECO:0000256" key="1">
    <source>
        <dbReference type="SAM" id="MobiDB-lite"/>
    </source>
</evidence>
<organism evidence="3 4">
    <name type="scientific">Urochloa decumbens</name>
    <dbReference type="NCBI Taxonomy" id="240449"/>
    <lineage>
        <taxon>Eukaryota</taxon>
        <taxon>Viridiplantae</taxon>
        <taxon>Streptophyta</taxon>
        <taxon>Embryophyta</taxon>
        <taxon>Tracheophyta</taxon>
        <taxon>Spermatophyta</taxon>
        <taxon>Magnoliopsida</taxon>
        <taxon>Liliopsida</taxon>
        <taxon>Poales</taxon>
        <taxon>Poaceae</taxon>
        <taxon>PACMAD clade</taxon>
        <taxon>Panicoideae</taxon>
        <taxon>Panicodae</taxon>
        <taxon>Paniceae</taxon>
        <taxon>Melinidinae</taxon>
        <taxon>Urochloa</taxon>
    </lineage>
</organism>
<sequence length="453" mass="50387">MAPAAGRRSTASLVSPARARGGGSPAADAARDDASPWASLHEDLASLIAWRVLAGDLRDYVRFRSVCRHWRSGTACPRGSGIADRRFHPRRWMLFPEGHGLHPGHGKLRGHVRFFNLSTGAFVRVQLPIFRDHCVLDSVDGILLLQRDHDTAVRLLHSFTGDIAEFPPLETLEAHLSGWLLRGKRMYLRQICGSCISVDADGVVIVMMALFGMPNLCFATSGDQQWRVSSWWHDMRSVPLPFQGKLYTLQHPEAGGEPEVLQVDPPRQEDTDSGSPSLPPPKTIAKCPASNCNSFSYYLVECNSEILVIALRHGKDRQYSVYRLADLILGRTVPLTRIDGNTIFLGSQRSLCVSSEVFPSIMVDTIVAFDSWKIYLEYHLNSGTLSAAPDRCTTGLVIPSPCSIICHILTCCFRLYWNKGQIIGQGRKSLLWRVKRKWRDGVSLTSGVSRVLK</sequence>